<proteinExistence type="predicted"/>
<organism evidence="1 2">
    <name type="scientific">Rotaria sordida</name>
    <dbReference type="NCBI Taxonomy" id="392033"/>
    <lineage>
        <taxon>Eukaryota</taxon>
        <taxon>Metazoa</taxon>
        <taxon>Spiralia</taxon>
        <taxon>Gnathifera</taxon>
        <taxon>Rotifera</taxon>
        <taxon>Eurotatoria</taxon>
        <taxon>Bdelloidea</taxon>
        <taxon>Philodinida</taxon>
        <taxon>Philodinidae</taxon>
        <taxon>Rotaria</taxon>
    </lineage>
</organism>
<protein>
    <submittedName>
        <fullName evidence="1">Uncharacterized protein</fullName>
    </submittedName>
</protein>
<evidence type="ECO:0000313" key="1">
    <source>
        <dbReference type="EMBL" id="CAF1061234.1"/>
    </source>
</evidence>
<sequence>MSPTYGQNITESGVDQLGTSARFYSTLGTEVSTKTTSHNTIGPYNDTLTRRTNSFFQINIRLNDADAYLFNETATDFSITVSHPTRINDNVTINIDRIGYGQRCIVVSNSTTNVTIVLPSSYQLLGALVTVTCNKKQIRCRHK</sequence>
<dbReference type="Proteomes" id="UP000663882">
    <property type="component" value="Unassembled WGS sequence"/>
</dbReference>
<dbReference type="AlphaFoldDB" id="A0A814L7E2"/>
<dbReference type="EMBL" id="CAJNOO010000917">
    <property type="protein sequence ID" value="CAF1061234.1"/>
    <property type="molecule type" value="Genomic_DNA"/>
</dbReference>
<reference evidence="1" key="1">
    <citation type="submission" date="2021-02" db="EMBL/GenBank/DDBJ databases">
        <authorList>
            <person name="Nowell W R."/>
        </authorList>
    </citation>
    <scope>NUCLEOTIDE SEQUENCE</scope>
</reference>
<accession>A0A814L7E2</accession>
<gene>
    <name evidence="1" type="ORF">RFH988_LOCUS17267</name>
</gene>
<name>A0A814L7E2_9BILA</name>
<comment type="caution">
    <text evidence="1">The sequence shown here is derived from an EMBL/GenBank/DDBJ whole genome shotgun (WGS) entry which is preliminary data.</text>
</comment>
<evidence type="ECO:0000313" key="2">
    <source>
        <dbReference type="Proteomes" id="UP000663882"/>
    </source>
</evidence>